<dbReference type="EMBL" id="CP027226">
    <property type="protein sequence ID" value="AVM43021.1"/>
    <property type="molecule type" value="Genomic_DNA"/>
</dbReference>
<sequence length="103" mass="12214">MEGKHNENIEAVDKHKKWVEEVYEYYSRSRAMTIEYKGEGYSIDYDGPGLSVRKSYDNTGDPIFTMPLDTPLDVFLDSFMLEGKSFKQRFEDNDENLKIWHLY</sequence>
<evidence type="ECO:0000313" key="1">
    <source>
        <dbReference type="EMBL" id="AVM43021.1"/>
    </source>
</evidence>
<keyword evidence="2" id="KW-1185">Reference proteome</keyword>
<dbReference type="AlphaFoldDB" id="A0A2S0KPQ7"/>
<reference evidence="2" key="1">
    <citation type="submission" date="2018-02" db="EMBL/GenBank/DDBJ databases">
        <authorList>
            <person name="Holder M.E."/>
            <person name="Ajami N.J."/>
            <person name="Petrosino J.F."/>
        </authorList>
    </citation>
    <scope>NUCLEOTIDE SEQUENCE [LARGE SCALE GENOMIC DNA]</scope>
    <source>
        <strain evidence="2">CCUG 47711</strain>
    </source>
</reference>
<dbReference type="Proteomes" id="UP000237947">
    <property type="component" value="Chromosome"/>
</dbReference>
<name>A0A2S0KPQ7_9FIRM</name>
<dbReference type="RefSeq" id="WP_106012968.1">
    <property type="nucleotide sequence ID" value="NZ_CP027226.1"/>
</dbReference>
<evidence type="ECO:0000313" key="2">
    <source>
        <dbReference type="Proteomes" id="UP000237947"/>
    </source>
</evidence>
<dbReference type="KEGG" id="fsa:C5Q98_07275"/>
<gene>
    <name evidence="1" type="ORF">C5Q98_07275</name>
</gene>
<organism evidence="1 2">
    <name type="scientific">Fastidiosipila sanguinis</name>
    <dbReference type="NCBI Taxonomy" id="236753"/>
    <lineage>
        <taxon>Bacteria</taxon>
        <taxon>Bacillati</taxon>
        <taxon>Bacillota</taxon>
        <taxon>Clostridia</taxon>
        <taxon>Eubacteriales</taxon>
        <taxon>Oscillospiraceae</taxon>
        <taxon>Fastidiosipila</taxon>
    </lineage>
</organism>
<proteinExistence type="predicted"/>
<protein>
    <submittedName>
        <fullName evidence="1">Uncharacterized protein</fullName>
    </submittedName>
</protein>
<accession>A0A2S0KPQ7</accession>